<dbReference type="Pfam" id="PF13489">
    <property type="entry name" value="Methyltransf_23"/>
    <property type="match status" value="1"/>
</dbReference>
<evidence type="ECO:0000313" key="1">
    <source>
        <dbReference type="EMBL" id="KKL88582.1"/>
    </source>
</evidence>
<dbReference type="Gene3D" id="3.40.50.150">
    <property type="entry name" value="Vaccinia Virus protein VP39"/>
    <property type="match status" value="1"/>
</dbReference>
<accession>A0A0F9IMX7</accession>
<protein>
    <recommendedName>
        <fullName evidence="2">Tellurite resistance methyltransferase TehB-like domain-containing protein</fullName>
    </recommendedName>
</protein>
<sequence>MDNSYKTAIKRKTISRPLKYLIKEGLVTKDHWILDYGCGRGDDMEWLRSNKYDIRGWDPTWYQNSLYMYRSYDIVLCTYVLNVVNSTTRKNIIKVLKDLTNKHGKVYMTVRRDVEKHTVSSKGTHQYRVKLPFKIIKETASY</sequence>
<comment type="caution">
    <text evidence="1">The sequence shown here is derived from an EMBL/GenBank/DDBJ whole genome shotgun (WGS) entry which is preliminary data.</text>
</comment>
<gene>
    <name evidence="1" type="ORF">LCGC14_1923230</name>
</gene>
<dbReference type="AlphaFoldDB" id="A0A0F9IMX7"/>
<organism evidence="1">
    <name type="scientific">marine sediment metagenome</name>
    <dbReference type="NCBI Taxonomy" id="412755"/>
    <lineage>
        <taxon>unclassified sequences</taxon>
        <taxon>metagenomes</taxon>
        <taxon>ecological metagenomes</taxon>
    </lineage>
</organism>
<dbReference type="InterPro" id="IPR029063">
    <property type="entry name" value="SAM-dependent_MTases_sf"/>
</dbReference>
<dbReference type="EMBL" id="LAZR01020524">
    <property type="protein sequence ID" value="KKL88582.1"/>
    <property type="molecule type" value="Genomic_DNA"/>
</dbReference>
<dbReference type="SUPFAM" id="SSF53335">
    <property type="entry name" value="S-adenosyl-L-methionine-dependent methyltransferases"/>
    <property type="match status" value="1"/>
</dbReference>
<reference evidence="1" key="1">
    <citation type="journal article" date="2015" name="Nature">
        <title>Complex archaea that bridge the gap between prokaryotes and eukaryotes.</title>
        <authorList>
            <person name="Spang A."/>
            <person name="Saw J.H."/>
            <person name="Jorgensen S.L."/>
            <person name="Zaremba-Niedzwiedzka K."/>
            <person name="Martijn J."/>
            <person name="Lind A.E."/>
            <person name="van Eijk R."/>
            <person name="Schleper C."/>
            <person name="Guy L."/>
            <person name="Ettema T.J."/>
        </authorList>
    </citation>
    <scope>NUCLEOTIDE SEQUENCE</scope>
</reference>
<evidence type="ECO:0008006" key="2">
    <source>
        <dbReference type="Google" id="ProtNLM"/>
    </source>
</evidence>
<feature type="non-terminal residue" evidence="1">
    <location>
        <position position="142"/>
    </location>
</feature>
<name>A0A0F9IMX7_9ZZZZ</name>
<proteinExistence type="predicted"/>